<keyword evidence="3" id="KW-1185">Reference proteome</keyword>
<proteinExistence type="predicted"/>
<gene>
    <name evidence="2" type="ORF">ACFFGH_00240</name>
</gene>
<protein>
    <submittedName>
        <fullName evidence="2">Uncharacterized protein</fullName>
    </submittedName>
</protein>
<evidence type="ECO:0000256" key="1">
    <source>
        <dbReference type="SAM" id="MobiDB-lite"/>
    </source>
</evidence>
<organism evidence="2 3">
    <name type="scientific">Lysobacter korlensis</name>
    <dbReference type="NCBI Taxonomy" id="553636"/>
    <lineage>
        <taxon>Bacteria</taxon>
        <taxon>Pseudomonadati</taxon>
        <taxon>Pseudomonadota</taxon>
        <taxon>Gammaproteobacteria</taxon>
        <taxon>Lysobacterales</taxon>
        <taxon>Lysobacteraceae</taxon>
        <taxon>Lysobacter</taxon>
    </lineage>
</organism>
<dbReference type="RefSeq" id="WP_386663853.1">
    <property type="nucleotide sequence ID" value="NZ_JBHLTG010000001.1"/>
</dbReference>
<reference evidence="2 3" key="1">
    <citation type="submission" date="2024-09" db="EMBL/GenBank/DDBJ databases">
        <authorList>
            <person name="Sun Q."/>
            <person name="Mori K."/>
        </authorList>
    </citation>
    <scope>NUCLEOTIDE SEQUENCE [LARGE SCALE GENOMIC DNA]</scope>
    <source>
        <strain evidence="2 3">KCTC 23076</strain>
    </source>
</reference>
<accession>A0ABV6RHN9</accession>
<evidence type="ECO:0000313" key="2">
    <source>
        <dbReference type="EMBL" id="MFC0676276.1"/>
    </source>
</evidence>
<dbReference type="Proteomes" id="UP001589896">
    <property type="component" value="Unassembled WGS sequence"/>
</dbReference>
<evidence type="ECO:0000313" key="3">
    <source>
        <dbReference type="Proteomes" id="UP001589896"/>
    </source>
</evidence>
<sequence>MSNVIQFLELLGRSPRALTDAEYASATISFEAPARDALLARDPISLAAALHARATVACVIAIPENDEPAPEDVPFEGDEPPADSDVKAA</sequence>
<dbReference type="EMBL" id="JBHLTG010000001">
    <property type="protein sequence ID" value="MFC0676276.1"/>
    <property type="molecule type" value="Genomic_DNA"/>
</dbReference>
<feature type="compositionally biased region" description="Acidic residues" evidence="1">
    <location>
        <begin position="66"/>
        <end position="82"/>
    </location>
</feature>
<comment type="caution">
    <text evidence="2">The sequence shown here is derived from an EMBL/GenBank/DDBJ whole genome shotgun (WGS) entry which is preliminary data.</text>
</comment>
<feature type="region of interest" description="Disordered" evidence="1">
    <location>
        <begin position="66"/>
        <end position="89"/>
    </location>
</feature>
<name>A0ABV6RHN9_9GAMM</name>